<dbReference type="GO" id="GO:0016740">
    <property type="term" value="F:transferase activity"/>
    <property type="evidence" value="ECO:0007669"/>
    <property type="project" value="UniProtKB-KW"/>
</dbReference>
<dbReference type="CDD" id="cd00761">
    <property type="entry name" value="Glyco_tranf_GTA_type"/>
    <property type="match status" value="1"/>
</dbReference>
<dbReference type="AlphaFoldDB" id="A0A6B3R3J0"/>
<dbReference type="EMBL" id="JAAIKD010000002">
    <property type="protein sequence ID" value="NEV93385.1"/>
    <property type="molecule type" value="Genomic_DNA"/>
</dbReference>
<proteinExistence type="predicted"/>
<dbReference type="Pfam" id="PF00535">
    <property type="entry name" value="Glycos_transf_2"/>
    <property type="match status" value="1"/>
</dbReference>
<accession>A0A6B3R3J0</accession>
<dbReference type="RefSeq" id="WP_164004102.1">
    <property type="nucleotide sequence ID" value="NZ_JAAIKD010000002.1"/>
</dbReference>
<organism evidence="2 3">
    <name type="scientific">Psychroflexus aurantiacus</name>
    <dbReference type="NCBI Taxonomy" id="2709310"/>
    <lineage>
        <taxon>Bacteria</taxon>
        <taxon>Pseudomonadati</taxon>
        <taxon>Bacteroidota</taxon>
        <taxon>Flavobacteriia</taxon>
        <taxon>Flavobacteriales</taxon>
        <taxon>Flavobacteriaceae</taxon>
        <taxon>Psychroflexus</taxon>
    </lineage>
</organism>
<evidence type="ECO:0000313" key="3">
    <source>
        <dbReference type="Proteomes" id="UP000478505"/>
    </source>
</evidence>
<name>A0A6B3R3J0_9FLAO</name>
<sequence>MNSFSIVIPLYNKVNYFQQCLESVLCQTHQDFEIIVINDGSTDGSENILEKFEDSRIKLISQDNQGASSARNAGIAIAKYEWIALLDADDYWYPNHLEELQNTKVKCPKASVICTNYEIVLEKTYLKQASFAVDIQSKPDYVEDYFEASLIDPLAWTSALAFTTPIFKEVGGFDTQIKSGQDIDLIVRFGLQAKMAFNPKVTMRYHRITENNLSDRTGLRDKLAYINKHTAEEKRNASLKKYMDINRFSLGIQAKMKGDKALFQQLRQDIDVSSLNFKQRMLFSASGFMLRKLKSIQRKLVQKNIYKSPFK</sequence>
<dbReference type="PANTHER" id="PTHR43685:SF2">
    <property type="entry name" value="GLYCOSYLTRANSFERASE 2-LIKE DOMAIN-CONTAINING PROTEIN"/>
    <property type="match status" value="1"/>
</dbReference>
<dbReference type="SUPFAM" id="SSF53448">
    <property type="entry name" value="Nucleotide-diphospho-sugar transferases"/>
    <property type="match status" value="1"/>
</dbReference>
<comment type="caution">
    <text evidence="2">The sequence shown here is derived from an EMBL/GenBank/DDBJ whole genome shotgun (WGS) entry which is preliminary data.</text>
</comment>
<gene>
    <name evidence="2" type="ORF">G3567_04370</name>
</gene>
<keyword evidence="3" id="KW-1185">Reference proteome</keyword>
<dbReference type="InterPro" id="IPR029044">
    <property type="entry name" value="Nucleotide-diphossugar_trans"/>
</dbReference>
<dbReference type="InterPro" id="IPR001173">
    <property type="entry name" value="Glyco_trans_2-like"/>
</dbReference>
<dbReference type="InterPro" id="IPR050834">
    <property type="entry name" value="Glycosyltransf_2"/>
</dbReference>
<evidence type="ECO:0000259" key="1">
    <source>
        <dbReference type="Pfam" id="PF00535"/>
    </source>
</evidence>
<dbReference type="PANTHER" id="PTHR43685">
    <property type="entry name" value="GLYCOSYLTRANSFERASE"/>
    <property type="match status" value="1"/>
</dbReference>
<reference evidence="2 3" key="1">
    <citation type="submission" date="2020-02" db="EMBL/GenBank/DDBJ databases">
        <title>Flavobacteriaceae Psychroflexus bacterium YR1-1, complete genome.</title>
        <authorList>
            <person name="Li Y."/>
            <person name="Wu S."/>
        </authorList>
    </citation>
    <scope>NUCLEOTIDE SEQUENCE [LARGE SCALE GENOMIC DNA]</scope>
    <source>
        <strain evidence="2 3">YR1-1</strain>
    </source>
</reference>
<evidence type="ECO:0000313" key="2">
    <source>
        <dbReference type="EMBL" id="NEV93385.1"/>
    </source>
</evidence>
<dbReference type="Proteomes" id="UP000478505">
    <property type="component" value="Unassembled WGS sequence"/>
</dbReference>
<protein>
    <submittedName>
        <fullName evidence="2">Glycosyltransferase family 2 protein</fullName>
    </submittedName>
</protein>
<keyword evidence="2" id="KW-0808">Transferase</keyword>
<dbReference type="Gene3D" id="3.90.550.10">
    <property type="entry name" value="Spore Coat Polysaccharide Biosynthesis Protein SpsA, Chain A"/>
    <property type="match status" value="1"/>
</dbReference>
<feature type="domain" description="Glycosyltransferase 2-like" evidence="1">
    <location>
        <begin position="5"/>
        <end position="167"/>
    </location>
</feature>